<dbReference type="SUPFAM" id="SSF48452">
    <property type="entry name" value="TPR-like"/>
    <property type="match status" value="1"/>
</dbReference>
<dbReference type="GO" id="GO:0055085">
    <property type="term" value="P:transmembrane transport"/>
    <property type="evidence" value="ECO:0007669"/>
    <property type="project" value="InterPro"/>
</dbReference>
<dbReference type="STRING" id="1544798.LH29_04770"/>
<comment type="caution">
    <text evidence="3">The sequence shown here is derived from an EMBL/GenBank/DDBJ whole genome shotgun (WGS) entry which is preliminary data.</text>
</comment>
<sequence length="248" mass="27787">MKTITILIAIVLATSSLFAQEAQTELEEIKVTPPRFTGIVQYPQISGEDDFASFEKYLINNLQYPQEVISIGAEGTELVRFEVSADGKLSSFEVLNSVASEIDEAIYDILLTTCGMWKAGEANGEPVSMEKEIAIEFKWKEFESLNSEKDFDALAKHYMTKGTEELMNKNNAKKALKFFNHGINYRPNEDCLLLGRALCKYELGDKEGAMGDWARMQHSGISDEALTLLEDYNNQKGTTELETLLGLK</sequence>
<dbReference type="SUPFAM" id="SSF74653">
    <property type="entry name" value="TolA/TonB C-terminal domain"/>
    <property type="match status" value="1"/>
</dbReference>
<dbReference type="Proteomes" id="UP000032544">
    <property type="component" value="Unassembled WGS sequence"/>
</dbReference>
<name>A0A0D8JCY8_9BACT</name>
<dbReference type="InterPro" id="IPR037682">
    <property type="entry name" value="TonB_C"/>
</dbReference>
<protein>
    <recommendedName>
        <fullName evidence="2">TonB C-terminal domain-containing protein</fullName>
    </recommendedName>
</protein>
<dbReference type="InterPro" id="IPR011990">
    <property type="entry name" value="TPR-like_helical_dom_sf"/>
</dbReference>
<dbReference type="OrthoDB" id="1119659at2"/>
<dbReference type="AlphaFoldDB" id="A0A0D8JCY8"/>
<dbReference type="Gene3D" id="1.25.40.10">
    <property type="entry name" value="Tetratricopeptide repeat domain"/>
    <property type="match status" value="1"/>
</dbReference>
<feature type="signal peptide" evidence="1">
    <location>
        <begin position="1"/>
        <end position="19"/>
    </location>
</feature>
<dbReference type="Pfam" id="PF03544">
    <property type="entry name" value="TonB_C"/>
    <property type="match status" value="1"/>
</dbReference>
<accession>A0A0D8JCY8</accession>
<evidence type="ECO:0000256" key="1">
    <source>
        <dbReference type="SAM" id="SignalP"/>
    </source>
</evidence>
<reference evidence="3 4" key="1">
    <citation type="submission" date="2014-09" db="EMBL/GenBank/DDBJ databases">
        <title>Draft Genome Sequence of Draconibacterium sp. JN14CK-3.</title>
        <authorList>
            <person name="Dong C."/>
            <person name="Lai Q."/>
            <person name="Shao Z."/>
        </authorList>
    </citation>
    <scope>NUCLEOTIDE SEQUENCE [LARGE SCALE GENOMIC DNA]</scope>
    <source>
        <strain evidence="3 4">JN14CK-3</strain>
    </source>
</reference>
<gene>
    <name evidence="3" type="ORF">LH29_04770</name>
</gene>
<feature type="chain" id="PRO_5002330956" description="TonB C-terminal domain-containing protein" evidence="1">
    <location>
        <begin position="20"/>
        <end position="248"/>
    </location>
</feature>
<keyword evidence="4" id="KW-1185">Reference proteome</keyword>
<evidence type="ECO:0000313" key="3">
    <source>
        <dbReference type="EMBL" id="KJF44762.1"/>
    </source>
</evidence>
<dbReference type="Gene3D" id="3.30.1150.10">
    <property type="match status" value="1"/>
</dbReference>
<organism evidence="3 4">
    <name type="scientific">Draconibacterium sediminis</name>
    <dbReference type="NCBI Taxonomy" id="1544798"/>
    <lineage>
        <taxon>Bacteria</taxon>
        <taxon>Pseudomonadati</taxon>
        <taxon>Bacteroidota</taxon>
        <taxon>Bacteroidia</taxon>
        <taxon>Marinilabiliales</taxon>
        <taxon>Prolixibacteraceae</taxon>
        <taxon>Draconibacterium</taxon>
    </lineage>
</organism>
<dbReference type="EMBL" id="JRHC01000001">
    <property type="protein sequence ID" value="KJF44762.1"/>
    <property type="molecule type" value="Genomic_DNA"/>
</dbReference>
<dbReference type="PROSITE" id="PS52015">
    <property type="entry name" value="TONB_CTD"/>
    <property type="match status" value="1"/>
</dbReference>
<keyword evidence="1" id="KW-0732">Signal</keyword>
<evidence type="ECO:0000313" key="4">
    <source>
        <dbReference type="Proteomes" id="UP000032544"/>
    </source>
</evidence>
<proteinExistence type="predicted"/>
<feature type="domain" description="TonB C-terminal" evidence="2">
    <location>
        <begin position="49"/>
        <end position="146"/>
    </location>
</feature>
<evidence type="ECO:0000259" key="2">
    <source>
        <dbReference type="PROSITE" id="PS52015"/>
    </source>
</evidence>
<dbReference type="RefSeq" id="WP_045026296.1">
    <property type="nucleotide sequence ID" value="NZ_JRHC01000001.1"/>
</dbReference>